<keyword evidence="1" id="KW-0040">ANK repeat</keyword>
<name>A0A2K0T2G1_9HYPO</name>
<organism evidence="2 3">
    <name type="scientific">Trichoderma gamsii</name>
    <dbReference type="NCBI Taxonomy" id="398673"/>
    <lineage>
        <taxon>Eukaryota</taxon>
        <taxon>Fungi</taxon>
        <taxon>Dikarya</taxon>
        <taxon>Ascomycota</taxon>
        <taxon>Pezizomycotina</taxon>
        <taxon>Sordariomycetes</taxon>
        <taxon>Hypocreomycetidae</taxon>
        <taxon>Hypocreales</taxon>
        <taxon>Hypocreaceae</taxon>
        <taxon>Trichoderma</taxon>
    </lineage>
</organism>
<dbReference type="Proteomes" id="UP000236546">
    <property type="component" value="Unassembled WGS sequence"/>
</dbReference>
<comment type="caution">
    <text evidence="2">The sequence shown here is derived from an EMBL/GenBank/DDBJ whole genome shotgun (WGS) entry which is preliminary data.</text>
</comment>
<dbReference type="SUPFAM" id="SSF48403">
    <property type="entry name" value="Ankyrin repeat"/>
    <property type="match status" value="1"/>
</dbReference>
<gene>
    <name evidence="2" type="ORF">TGAMA5MH_08377</name>
</gene>
<reference evidence="2 3" key="1">
    <citation type="submission" date="2017-02" db="EMBL/GenBank/DDBJ databases">
        <title>Genomes of Trichoderma spp. with biocontrol activity.</title>
        <authorList>
            <person name="Gardiner D."/>
            <person name="Kazan K."/>
            <person name="Vos C."/>
            <person name="Harvey P."/>
        </authorList>
    </citation>
    <scope>NUCLEOTIDE SEQUENCE [LARGE SCALE GENOMIC DNA]</scope>
    <source>
        <strain evidence="2 3">A5MH</strain>
    </source>
</reference>
<accession>A0A2K0T2G1</accession>
<dbReference type="AlphaFoldDB" id="A0A2K0T2G1"/>
<evidence type="ECO:0000313" key="3">
    <source>
        <dbReference type="Proteomes" id="UP000236546"/>
    </source>
</evidence>
<dbReference type="InterPro" id="IPR002110">
    <property type="entry name" value="Ankyrin_rpt"/>
</dbReference>
<sequence>MTIDNAERHGQRGDDYTHAFSHAAVQTNTTANFFTAIALGEESVAKNFIEQYPEISNMPNEHGETPLIAAVHADKPVIVRDLLWNGAKVDALANYLQEGQRRPALRTALQVAATEGKLHMIRILRENRADVFVYAPDGANALQLAAGNGHQSVVEHIQRAYAGTIGRSPVTSGGPTPVDVADTSDNPPVDCQEPAKRVSTQCLQRRSEKNLDCISWAIPQFIIDRTPPTVISAINNVLVDKPKEARLLRKNVRLWCQEQIQDLPTRVQQGMDLADRRIKEAAGLATKTPVSTRQLMKRAPNGIWTVMLYIGTVLHKLGIIAPELLKQMTSIVQAIAKAIANIQAATLYSIKTVLSTIHSVLTEVSKGLLALIARMKQASSAMLQSGMGSLKKVTMIFAALALGICILFSKRARGLLQAPGKLAKKGVRDMLGLMGPQMV</sequence>
<proteinExistence type="predicted"/>
<dbReference type="EMBL" id="MTYH01000076">
    <property type="protein sequence ID" value="PNP39706.1"/>
    <property type="molecule type" value="Genomic_DNA"/>
</dbReference>
<dbReference type="PANTHER" id="PTHR24121">
    <property type="entry name" value="NO MECHANORECEPTOR POTENTIAL C, ISOFORM D-RELATED"/>
    <property type="match status" value="1"/>
</dbReference>
<evidence type="ECO:0000313" key="2">
    <source>
        <dbReference type="EMBL" id="PNP39706.1"/>
    </source>
</evidence>
<dbReference type="PANTHER" id="PTHR24121:SF21">
    <property type="entry name" value="ANKYRIN REPEAT FAMILY PROTEIN"/>
    <property type="match status" value="1"/>
</dbReference>
<dbReference type="OrthoDB" id="4772757at2759"/>
<dbReference type="Gene3D" id="1.25.40.20">
    <property type="entry name" value="Ankyrin repeat-containing domain"/>
    <property type="match status" value="1"/>
</dbReference>
<feature type="repeat" description="ANK" evidence="1">
    <location>
        <begin position="62"/>
        <end position="94"/>
    </location>
</feature>
<dbReference type="SMART" id="SM00248">
    <property type="entry name" value="ANK"/>
    <property type="match status" value="3"/>
</dbReference>
<dbReference type="InterPro" id="IPR036770">
    <property type="entry name" value="Ankyrin_rpt-contain_sf"/>
</dbReference>
<evidence type="ECO:0000256" key="1">
    <source>
        <dbReference type="PROSITE-ProRule" id="PRU00023"/>
    </source>
</evidence>
<protein>
    <submittedName>
        <fullName evidence="2">Uncharacterized protein</fullName>
    </submittedName>
</protein>
<dbReference type="PROSITE" id="PS50088">
    <property type="entry name" value="ANK_REPEAT"/>
    <property type="match status" value="1"/>
</dbReference>
<dbReference type="Pfam" id="PF00023">
    <property type="entry name" value="Ank"/>
    <property type="match status" value="1"/>
</dbReference>